<organism evidence="4 5">
    <name type="scientific">Simiduia curdlanivorans</name>
    <dbReference type="NCBI Taxonomy" id="1492769"/>
    <lineage>
        <taxon>Bacteria</taxon>
        <taxon>Pseudomonadati</taxon>
        <taxon>Pseudomonadota</taxon>
        <taxon>Gammaproteobacteria</taxon>
        <taxon>Cellvibrionales</taxon>
        <taxon>Cellvibrionaceae</taxon>
        <taxon>Simiduia</taxon>
    </lineage>
</organism>
<dbReference type="Proteomes" id="UP001595840">
    <property type="component" value="Unassembled WGS sequence"/>
</dbReference>
<evidence type="ECO:0000256" key="1">
    <source>
        <dbReference type="ARBA" id="ARBA00004370"/>
    </source>
</evidence>
<proteinExistence type="predicted"/>
<comment type="subcellular location">
    <subcellularLocation>
        <location evidence="1">Membrane</location>
    </subcellularLocation>
</comment>
<evidence type="ECO:0000259" key="3">
    <source>
        <dbReference type="Pfam" id="PF01103"/>
    </source>
</evidence>
<comment type="caution">
    <text evidence="4">The sequence shown here is derived from an EMBL/GenBank/DDBJ whole genome shotgun (WGS) entry which is preliminary data.</text>
</comment>
<reference evidence="5" key="1">
    <citation type="journal article" date="2019" name="Int. J. Syst. Evol. Microbiol.">
        <title>The Global Catalogue of Microorganisms (GCM) 10K type strain sequencing project: providing services to taxonomists for standard genome sequencing and annotation.</title>
        <authorList>
            <consortium name="The Broad Institute Genomics Platform"/>
            <consortium name="The Broad Institute Genome Sequencing Center for Infectious Disease"/>
            <person name="Wu L."/>
            <person name="Ma J."/>
        </authorList>
    </citation>
    <scope>NUCLEOTIDE SEQUENCE [LARGE SCALE GENOMIC DNA]</scope>
    <source>
        <strain evidence="5">CECT 8570</strain>
    </source>
</reference>
<gene>
    <name evidence="4" type="ORF">ACFOX3_18195</name>
</gene>
<keyword evidence="2" id="KW-0472">Membrane</keyword>
<dbReference type="EMBL" id="JBHSCX010000021">
    <property type="protein sequence ID" value="MFC4364247.1"/>
    <property type="molecule type" value="Genomic_DNA"/>
</dbReference>
<keyword evidence="5" id="KW-1185">Reference proteome</keyword>
<dbReference type="Gene3D" id="2.40.160.50">
    <property type="entry name" value="membrane protein fhac: a member of the omp85/tpsb transporter family"/>
    <property type="match status" value="1"/>
</dbReference>
<evidence type="ECO:0000256" key="2">
    <source>
        <dbReference type="ARBA" id="ARBA00023136"/>
    </source>
</evidence>
<dbReference type="InterPro" id="IPR000184">
    <property type="entry name" value="Bac_surfAg_D15"/>
</dbReference>
<sequence>MNHMLSGLRFQCGIVFLLLSALVPVAQADMRELLVDPDDGMLDASAMLNTAWGFMPVVMPITEPAVGLGLAGAGVWFHEKLTTTASGKVYLPSVSGLMAMATENGSRGLGGFHQQSWDDDNWSYTGMLFDGKVYLGAYNERLDKQLDYDLDGSFTLHRLARRLSSGLKASLAYQWARSEVGFDDIPDAFNDTNAALEFGLEYDRLDNPLSPMKGLKANLTLKDFNENWGGDSDFRMVKFDGRWHQPMGEWRLATRLLLEQATQQTPFYSLPFVSLRGVPAMAYFGNQVTSLEAEVGYQFSRRWSGIVFAGYGESNSSLRSIPFQFDANISAGGFGFRYLIAKTYGLHAGVDVAHNSDSGSALYIQMGSAWH</sequence>
<evidence type="ECO:0000313" key="5">
    <source>
        <dbReference type="Proteomes" id="UP001595840"/>
    </source>
</evidence>
<accession>A0ABV8VAZ7</accession>
<dbReference type="Pfam" id="PF01103">
    <property type="entry name" value="Omp85"/>
    <property type="match status" value="1"/>
</dbReference>
<evidence type="ECO:0000313" key="4">
    <source>
        <dbReference type="EMBL" id="MFC4364247.1"/>
    </source>
</evidence>
<feature type="domain" description="Bacterial surface antigen (D15)" evidence="3">
    <location>
        <begin position="112"/>
        <end position="260"/>
    </location>
</feature>
<protein>
    <submittedName>
        <fullName evidence="4">BamA/TamA family outer membrane protein</fullName>
    </submittedName>
</protein>
<dbReference type="RefSeq" id="WP_290262429.1">
    <property type="nucleotide sequence ID" value="NZ_JAUFQG010000004.1"/>
</dbReference>
<name>A0ABV8VAZ7_9GAMM</name>